<dbReference type="GO" id="GO:0000160">
    <property type="term" value="P:phosphorelay signal transduction system"/>
    <property type="evidence" value="ECO:0007669"/>
    <property type="project" value="InterPro"/>
</dbReference>
<protein>
    <submittedName>
        <fullName evidence="11">Acetoacetate metabolism regulatory protein AtoC</fullName>
    </submittedName>
</protein>
<dbReference type="Gene3D" id="1.10.8.60">
    <property type="match status" value="1"/>
</dbReference>
<dbReference type="SUPFAM" id="SSF52540">
    <property type="entry name" value="P-loop containing nucleoside triphosphate hydrolases"/>
    <property type="match status" value="1"/>
</dbReference>
<dbReference type="GO" id="GO:0006355">
    <property type="term" value="P:regulation of DNA-templated transcription"/>
    <property type="evidence" value="ECO:0007669"/>
    <property type="project" value="InterPro"/>
</dbReference>
<proteinExistence type="predicted"/>
<evidence type="ECO:0000256" key="7">
    <source>
        <dbReference type="PROSITE-ProRule" id="PRU00169"/>
    </source>
</evidence>
<reference evidence="11 12" key="3">
    <citation type="submission" date="2020-02" db="EMBL/GenBank/DDBJ databases">
        <title>Newly sequenced genome of strain CSTR1 showed variability in Candidatus Kuenenia stuttgartiensis genomes.</title>
        <authorList>
            <person name="Ding C."/>
            <person name="Adrian L."/>
        </authorList>
    </citation>
    <scope>NUCLEOTIDE SEQUENCE [LARGE SCALE GENOMIC DNA]</scope>
    <source>
        <strain evidence="11 12">CSTR1</strain>
    </source>
</reference>
<dbReference type="FunFam" id="1.10.8.60:FF:000014">
    <property type="entry name" value="DNA-binding transcriptional regulator NtrC"/>
    <property type="match status" value="1"/>
</dbReference>
<dbReference type="Pfam" id="PF02954">
    <property type="entry name" value="HTH_8"/>
    <property type="match status" value="1"/>
</dbReference>
<dbReference type="Gene3D" id="3.40.50.2300">
    <property type="match status" value="1"/>
</dbReference>
<dbReference type="Pfam" id="PF00158">
    <property type="entry name" value="Sigma54_activat"/>
    <property type="match status" value="1"/>
</dbReference>
<dbReference type="InterPro" id="IPR058031">
    <property type="entry name" value="AAA_lid_NorR"/>
</dbReference>
<feature type="modified residue" description="4-aspartylphosphate" evidence="7">
    <location>
        <position position="54"/>
    </location>
</feature>
<dbReference type="GO" id="GO:0005524">
    <property type="term" value="F:ATP binding"/>
    <property type="evidence" value="ECO:0007669"/>
    <property type="project" value="UniProtKB-KW"/>
</dbReference>
<dbReference type="PANTHER" id="PTHR32071:SF119">
    <property type="entry name" value="SIGMA L-DEPENDENT TRANSCRIPTIONAL REGULATOR YPLP-RELATED"/>
    <property type="match status" value="1"/>
</dbReference>
<dbReference type="Gene3D" id="1.10.10.60">
    <property type="entry name" value="Homeodomain-like"/>
    <property type="match status" value="1"/>
</dbReference>
<evidence type="ECO:0000256" key="1">
    <source>
        <dbReference type="ARBA" id="ARBA00022741"/>
    </source>
</evidence>
<keyword evidence="1" id="KW-0547">Nucleotide-binding</keyword>
<reference evidence="10" key="1">
    <citation type="journal article" date="2006" name="Nature">
        <title>Deciphering the evolution and metabolism of an anammox bacterium from a community genome.</title>
        <authorList>
            <person name="Strous M."/>
            <person name="Pelletier E."/>
            <person name="Mangenot S."/>
            <person name="Rattei T."/>
            <person name="Lehner A."/>
            <person name="Taylor M.W."/>
            <person name="Horn M."/>
            <person name="Daims H."/>
            <person name="Bartol-Mavel D."/>
            <person name="Wincker P."/>
            <person name="Barbe V."/>
            <person name="Fonknechten N."/>
            <person name="Vallenet D."/>
            <person name="Segurens B."/>
            <person name="Schenowitz-Truong C."/>
            <person name="Medigue C."/>
            <person name="Collingro A."/>
            <person name="Snel B."/>
            <person name="Dutilh B.E."/>
            <person name="OpDenCamp H.J.M."/>
            <person name="vanDerDrift C."/>
            <person name="Cirpus I."/>
            <person name="vanDePas-Schoonen K.T."/>
            <person name="Harhangi H.R."/>
            <person name="vanNiftrik L."/>
            <person name="Schmid M."/>
            <person name="Keltjens J."/>
            <person name="vanDeVossenberg J."/>
            <person name="Kartal B."/>
            <person name="Meier H."/>
            <person name="Frishman D."/>
            <person name="Huynen M.A."/>
            <person name="Mewes H."/>
            <person name="Weissenbach J."/>
            <person name="Jetten M.S.M."/>
            <person name="Wagner M."/>
            <person name="LePaslier D."/>
        </authorList>
    </citation>
    <scope>NUCLEOTIDE SEQUENCE</scope>
</reference>
<dbReference type="PANTHER" id="PTHR32071">
    <property type="entry name" value="TRANSCRIPTIONAL REGULATORY PROTEIN"/>
    <property type="match status" value="1"/>
</dbReference>
<dbReference type="InterPro" id="IPR003593">
    <property type="entry name" value="AAA+_ATPase"/>
</dbReference>
<dbReference type="InterPro" id="IPR027417">
    <property type="entry name" value="P-loop_NTPase"/>
</dbReference>
<dbReference type="Pfam" id="PF25601">
    <property type="entry name" value="AAA_lid_14"/>
    <property type="match status" value="1"/>
</dbReference>
<dbReference type="InterPro" id="IPR009057">
    <property type="entry name" value="Homeodomain-like_sf"/>
</dbReference>
<evidence type="ECO:0000256" key="4">
    <source>
        <dbReference type="ARBA" id="ARBA00023125"/>
    </source>
</evidence>
<keyword evidence="7" id="KW-0597">Phosphoprotein</keyword>
<evidence type="ECO:0000313" key="10">
    <source>
        <dbReference type="EMBL" id="CAJ74822.1"/>
    </source>
</evidence>
<dbReference type="AlphaFoldDB" id="Q1Q480"/>
<dbReference type="InterPro" id="IPR025944">
    <property type="entry name" value="Sigma_54_int_dom_CS"/>
</dbReference>
<dbReference type="PROSITE" id="PS00676">
    <property type="entry name" value="SIGMA54_INTERACT_2"/>
    <property type="match status" value="1"/>
</dbReference>
<evidence type="ECO:0000259" key="8">
    <source>
        <dbReference type="PROSITE" id="PS50045"/>
    </source>
</evidence>
<dbReference type="SUPFAM" id="SSF46689">
    <property type="entry name" value="Homeodomain-like"/>
    <property type="match status" value="1"/>
</dbReference>
<dbReference type="SUPFAM" id="SSF52172">
    <property type="entry name" value="CheY-like"/>
    <property type="match status" value="1"/>
</dbReference>
<feature type="domain" description="Response regulatory" evidence="9">
    <location>
        <begin position="5"/>
        <end position="119"/>
    </location>
</feature>
<evidence type="ECO:0000259" key="9">
    <source>
        <dbReference type="PROSITE" id="PS50110"/>
    </source>
</evidence>
<keyword evidence="2" id="KW-0067">ATP-binding</keyword>
<dbReference type="SMART" id="SM00382">
    <property type="entry name" value="AAA"/>
    <property type="match status" value="1"/>
</dbReference>
<dbReference type="GO" id="GO:0043565">
    <property type="term" value="F:sequence-specific DNA binding"/>
    <property type="evidence" value="ECO:0007669"/>
    <property type="project" value="InterPro"/>
</dbReference>
<dbReference type="InterPro" id="IPR011006">
    <property type="entry name" value="CheY-like_superfamily"/>
</dbReference>
<evidence type="ECO:0000256" key="6">
    <source>
        <dbReference type="ARBA" id="ARBA00023163"/>
    </source>
</evidence>
<evidence type="ECO:0000313" key="12">
    <source>
        <dbReference type="Proteomes" id="UP000501926"/>
    </source>
</evidence>
<accession>Q1Q480</accession>
<dbReference type="PROSITE" id="PS50110">
    <property type="entry name" value="RESPONSE_REGULATORY"/>
    <property type="match status" value="1"/>
</dbReference>
<feature type="domain" description="Sigma-54 factor interaction" evidence="8">
    <location>
        <begin position="143"/>
        <end position="372"/>
    </location>
</feature>
<dbReference type="EMBL" id="CP049055">
    <property type="protein sequence ID" value="QII12800.1"/>
    <property type="molecule type" value="Genomic_DNA"/>
</dbReference>
<name>Q1Q480_KUEST</name>
<keyword evidence="4" id="KW-0238">DNA-binding</keyword>
<dbReference type="PRINTS" id="PR01590">
    <property type="entry name" value="HTHFIS"/>
</dbReference>
<dbReference type="RefSeq" id="WP_164995199.1">
    <property type="nucleotide sequence ID" value="NZ_CP049055.1"/>
</dbReference>
<dbReference type="InterPro" id="IPR002197">
    <property type="entry name" value="HTH_Fis"/>
</dbReference>
<dbReference type="InterPro" id="IPR025662">
    <property type="entry name" value="Sigma_54_int_dom_ATP-bd_1"/>
</dbReference>
<evidence type="ECO:0000256" key="5">
    <source>
        <dbReference type="ARBA" id="ARBA00023159"/>
    </source>
</evidence>
<dbReference type="Proteomes" id="UP000501926">
    <property type="component" value="Chromosome"/>
</dbReference>
<dbReference type="EMBL" id="CT573071">
    <property type="protein sequence ID" value="CAJ74822.1"/>
    <property type="molecule type" value="Genomic_DNA"/>
</dbReference>
<dbReference type="PROSITE" id="PS00688">
    <property type="entry name" value="SIGMA54_INTERACT_3"/>
    <property type="match status" value="1"/>
</dbReference>
<organism evidence="10">
    <name type="scientific">Kuenenia stuttgartiensis</name>
    <dbReference type="NCBI Taxonomy" id="174633"/>
    <lineage>
        <taxon>Bacteria</taxon>
        <taxon>Pseudomonadati</taxon>
        <taxon>Planctomycetota</taxon>
        <taxon>Candidatus Brocadiia</taxon>
        <taxon>Candidatus Brocadiales</taxon>
        <taxon>Candidatus Brocadiaceae</taxon>
        <taxon>Candidatus Kuenenia</taxon>
    </lineage>
</organism>
<keyword evidence="5" id="KW-0010">Activator</keyword>
<sequence>MDKARVLIVEDEDIYRKILCNTLREHGIEVQATDSGEEAWELIKQQRFPVIISDIRLSGNISGMDLLRDAKELYDPSILMITAFGEIEMAVEAMRLGAFSYITKPFEVEDILANLDRMMLQQRSISDHLLPSNVEELSQRTGIIGNSKKMCDLVNIALKAARSDATILITGESGTGKELIAKAIYMNSSRKNKEFVAINCATLTDEFLESALFGHVKGSYTGAMKDKIGLFEKADGGTLFMDEVGDTSKSIQAKILRVLQEGEFIPLGSTDTKKANVRIIAATNKDLLQSVEKNEFREDLYYRLNVINIAMPPLRERKSDIPLLINHFIKKNNVKLNKKVIRIAPEIEEILMDYDWPGNVRELENVIERTMVLCSGNKLAKKHLPGCVLPQKGDIPPITIAPGTSWKEAEKELIMKTLQLTRGNKQEAAKMLGISLRKIEYRVKEWGIACASKTNGT</sequence>
<keyword evidence="3" id="KW-0805">Transcription regulation</keyword>
<evidence type="ECO:0000313" key="11">
    <source>
        <dbReference type="EMBL" id="QII12800.1"/>
    </source>
</evidence>
<dbReference type="InterPro" id="IPR002078">
    <property type="entry name" value="Sigma_54_int"/>
</dbReference>
<reference evidence="10" key="2">
    <citation type="submission" date="2006-01" db="EMBL/GenBank/DDBJ databases">
        <authorList>
            <person name="Genoscope"/>
        </authorList>
    </citation>
    <scope>NUCLEOTIDE SEQUENCE</scope>
</reference>
<dbReference type="InterPro" id="IPR025943">
    <property type="entry name" value="Sigma_54_int_dom_ATP-bd_2"/>
</dbReference>
<dbReference type="FunFam" id="3.40.50.300:FF:000006">
    <property type="entry name" value="DNA-binding transcriptional regulator NtrC"/>
    <property type="match status" value="1"/>
</dbReference>
<keyword evidence="6" id="KW-0804">Transcription</keyword>
<evidence type="ECO:0000256" key="2">
    <source>
        <dbReference type="ARBA" id="ARBA00022840"/>
    </source>
</evidence>
<dbReference type="Pfam" id="PF00072">
    <property type="entry name" value="Response_reg"/>
    <property type="match status" value="1"/>
</dbReference>
<dbReference type="CDD" id="cd00009">
    <property type="entry name" value="AAA"/>
    <property type="match status" value="1"/>
</dbReference>
<dbReference type="PROSITE" id="PS00675">
    <property type="entry name" value="SIGMA54_INTERACT_1"/>
    <property type="match status" value="1"/>
</dbReference>
<dbReference type="InterPro" id="IPR001789">
    <property type="entry name" value="Sig_transdc_resp-reg_receiver"/>
</dbReference>
<gene>
    <name evidence="11" type="primary">atoC</name>
    <name evidence="11" type="ORF">KsCSTR_34210</name>
    <name evidence="10" type="ORF">kuste4059</name>
</gene>
<dbReference type="PROSITE" id="PS50045">
    <property type="entry name" value="SIGMA54_INTERACT_4"/>
    <property type="match status" value="1"/>
</dbReference>
<dbReference type="SMART" id="SM00448">
    <property type="entry name" value="REC"/>
    <property type="match status" value="1"/>
</dbReference>
<dbReference type="Gene3D" id="3.40.50.300">
    <property type="entry name" value="P-loop containing nucleotide triphosphate hydrolases"/>
    <property type="match status" value="1"/>
</dbReference>
<evidence type="ECO:0000256" key="3">
    <source>
        <dbReference type="ARBA" id="ARBA00023015"/>
    </source>
</evidence>